<dbReference type="SUPFAM" id="SSF48619">
    <property type="entry name" value="Phospholipase A2, PLA2"/>
    <property type="match status" value="1"/>
</dbReference>
<dbReference type="GO" id="GO:0050482">
    <property type="term" value="P:arachidonate secretion"/>
    <property type="evidence" value="ECO:0007669"/>
    <property type="project" value="InterPro"/>
</dbReference>
<reference evidence="4" key="1">
    <citation type="submission" date="2025-08" db="UniProtKB">
        <authorList>
            <consortium name="Ensembl"/>
        </authorList>
    </citation>
    <scope>IDENTIFICATION</scope>
</reference>
<dbReference type="Proteomes" id="UP000257200">
    <property type="component" value="Unplaced"/>
</dbReference>
<dbReference type="InterPro" id="IPR016090">
    <property type="entry name" value="PLA2-like_dom"/>
</dbReference>
<dbReference type="GO" id="GO:0004623">
    <property type="term" value="F:phospholipase A2 activity"/>
    <property type="evidence" value="ECO:0007669"/>
    <property type="project" value="InterPro"/>
</dbReference>
<dbReference type="SMART" id="SM00085">
    <property type="entry name" value="PA2c"/>
    <property type="match status" value="1"/>
</dbReference>
<dbReference type="Gene3D" id="1.20.90.10">
    <property type="entry name" value="Phospholipase A2 domain"/>
    <property type="match status" value="1"/>
</dbReference>
<protein>
    <recommendedName>
        <fullName evidence="3">Phospholipase A2-like central domain-containing protein</fullName>
    </recommendedName>
</protein>
<dbReference type="GeneTree" id="ENSGT01110000268422"/>
<feature type="domain" description="Phospholipase A2-like central" evidence="3">
    <location>
        <begin position="22"/>
        <end position="123"/>
    </location>
</feature>
<evidence type="ECO:0000256" key="1">
    <source>
        <dbReference type="RuleBase" id="RU003654"/>
    </source>
</evidence>
<organism evidence="4 5">
    <name type="scientific">Acanthochromis polyacanthus</name>
    <name type="common">spiny chromis</name>
    <dbReference type="NCBI Taxonomy" id="80966"/>
    <lineage>
        <taxon>Eukaryota</taxon>
        <taxon>Metazoa</taxon>
        <taxon>Chordata</taxon>
        <taxon>Craniata</taxon>
        <taxon>Vertebrata</taxon>
        <taxon>Euteleostomi</taxon>
        <taxon>Actinopterygii</taxon>
        <taxon>Neopterygii</taxon>
        <taxon>Teleostei</taxon>
        <taxon>Neoteleostei</taxon>
        <taxon>Acanthomorphata</taxon>
        <taxon>Ovalentaria</taxon>
        <taxon>Pomacentridae</taxon>
        <taxon>Acanthochromis</taxon>
    </lineage>
</organism>
<dbReference type="Pfam" id="PF00068">
    <property type="entry name" value="Phospholip_A2_1"/>
    <property type="match status" value="1"/>
</dbReference>
<evidence type="ECO:0000259" key="3">
    <source>
        <dbReference type="SMART" id="SM00085"/>
    </source>
</evidence>
<dbReference type="AlphaFoldDB" id="A0A3Q1GTS0"/>
<evidence type="ECO:0000313" key="4">
    <source>
        <dbReference type="Ensembl" id="ENSAPOP00000034171.1"/>
    </source>
</evidence>
<sequence length="124" mass="13937">MSVQGLQFLLICVVNGALLPKALWQFGNMISCFQPGVKGSIISWSSYLKWKKCCKVHDNCYEESRKTPGCMAIADLPYVISYDYICSSNKVTCSGRMYKLAVGAHTAECLAQNKYNPEFKYLDI</sequence>
<dbReference type="STRING" id="80966.ENSAPOP00000034171"/>
<comment type="similarity">
    <text evidence="1">Belongs to the phospholipase A2 family.</text>
</comment>
<name>A0A3Q1GTS0_9TELE</name>
<evidence type="ECO:0000313" key="5">
    <source>
        <dbReference type="Proteomes" id="UP000257200"/>
    </source>
</evidence>
<reference evidence="4" key="2">
    <citation type="submission" date="2025-09" db="UniProtKB">
        <authorList>
            <consortium name="Ensembl"/>
        </authorList>
    </citation>
    <scope>IDENTIFICATION</scope>
</reference>
<accession>A0A3Q1GTS0</accession>
<dbReference type="InParanoid" id="A0A3Q1GTS0"/>
<evidence type="ECO:0000256" key="2">
    <source>
        <dbReference type="SAM" id="SignalP"/>
    </source>
</evidence>
<proteinExistence type="inferred from homology"/>
<feature type="chain" id="PRO_5018623265" description="Phospholipase A2-like central domain-containing protein" evidence="2">
    <location>
        <begin position="25"/>
        <end position="124"/>
    </location>
</feature>
<dbReference type="InterPro" id="IPR036444">
    <property type="entry name" value="PLipase_A2_dom_sf"/>
</dbReference>
<dbReference type="GO" id="GO:0006644">
    <property type="term" value="P:phospholipid metabolic process"/>
    <property type="evidence" value="ECO:0007669"/>
    <property type="project" value="InterPro"/>
</dbReference>
<dbReference type="Ensembl" id="ENSAPOT00000029717.1">
    <property type="protein sequence ID" value="ENSAPOP00000034171.1"/>
    <property type="gene ID" value="ENSAPOG00000023237.1"/>
</dbReference>
<feature type="signal peptide" evidence="2">
    <location>
        <begin position="1"/>
        <end position="24"/>
    </location>
</feature>
<keyword evidence="5" id="KW-1185">Reference proteome</keyword>
<keyword evidence="2" id="KW-0732">Signal</keyword>